<evidence type="ECO:0000313" key="10">
    <source>
        <dbReference type="EMBL" id="GCL62445.1"/>
    </source>
</evidence>
<keyword evidence="6" id="KW-1015">Disulfide bond</keyword>
<keyword evidence="2" id="KW-0812">Transmembrane</keyword>
<feature type="signal peptide" evidence="8">
    <location>
        <begin position="1"/>
        <end position="24"/>
    </location>
</feature>
<dbReference type="Gene3D" id="2.60.120.1190">
    <property type="match status" value="1"/>
</dbReference>
<keyword evidence="4" id="KW-1133">Transmembrane helix</keyword>
<name>A0A480ARW8_9BURK</name>
<evidence type="ECO:0000256" key="6">
    <source>
        <dbReference type="ARBA" id="ARBA00023157"/>
    </source>
</evidence>
<dbReference type="NCBIfam" id="TIGR02595">
    <property type="entry name" value="PEP_CTERM"/>
    <property type="match status" value="1"/>
</dbReference>
<evidence type="ECO:0000256" key="5">
    <source>
        <dbReference type="ARBA" id="ARBA00023136"/>
    </source>
</evidence>
<accession>A0A480ARW8</accession>
<keyword evidence="5" id="KW-0472">Membrane</keyword>
<evidence type="ECO:0000256" key="1">
    <source>
        <dbReference type="ARBA" id="ARBA00004479"/>
    </source>
</evidence>
<sequence>MRSSLACHAAALALAAQLALPAAAQTVVTPTAYDMPNGYGQANLGSFNYWDKAYTGSGDTSLDFAPLSGGLGDLTDGVIATGRWDAVENLEGTGPYVGWAGIDPVITFHFAQSHSFSQVTIWHDDANGHGNVATPMAFTVTVGAQSQRFDITDPAGDAPFASTLVLGPGFTGSSLQLQVHRFDTATMLSEVQISAVPEPASAALLAAGAGLLLALRRRGAA</sequence>
<gene>
    <name evidence="10" type="ORF">AQPW35_15260</name>
</gene>
<keyword evidence="11" id="KW-1185">Reference proteome</keyword>
<feature type="domain" description="Discoidin" evidence="9">
    <location>
        <begin position="32"/>
        <end position="125"/>
    </location>
</feature>
<dbReference type="InterPro" id="IPR013424">
    <property type="entry name" value="Ice-binding_C"/>
</dbReference>
<dbReference type="Proteomes" id="UP000301751">
    <property type="component" value="Unassembled WGS sequence"/>
</dbReference>
<comment type="subcellular location">
    <subcellularLocation>
        <location evidence="1">Membrane</location>
        <topology evidence="1">Single-pass type I membrane protein</topology>
    </subcellularLocation>
</comment>
<proteinExistence type="predicted"/>
<evidence type="ECO:0000256" key="4">
    <source>
        <dbReference type="ARBA" id="ARBA00022989"/>
    </source>
</evidence>
<protein>
    <recommendedName>
        <fullName evidence="9">Discoidin domain-containing protein</fullName>
    </recommendedName>
</protein>
<reference evidence="11" key="1">
    <citation type="submission" date="2019-03" db="EMBL/GenBank/DDBJ databases">
        <title>Aquabacterium pictum sp.nov., the first bacteriochlorophyll a-containing freshwater bacterium in the genus Aquabacterium of the class Betaproteobacteria.</title>
        <authorList>
            <person name="Hirose S."/>
            <person name="Tank M."/>
            <person name="Hara E."/>
            <person name="Tamaki H."/>
            <person name="Takaichi S."/>
            <person name="Haruta S."/>
            <person name="Hanada S."/>
        </authorList>
    </citation>
    <scope>NUCLEOTIDE SEQUENCE [LARGE SCALE GENOMIC DNA]</scope>
    <source>
        <strain evidence="11">W35</strain>
    </source>
</reference>
<evidence type="ECO:0000256" key="8">
    <source>
        <dbReference type="SAM" id="SignalP"/>
    </source>
</evidence>
<evidence type="ECO:0000256" key="7">
    <source>
        <dbReference type="ARBA" id="ARBA00023180"/>
    </source>
</evidence>
<evidence type="ECO:0000313" key="11">
    <source>
        <dbReference type="Proteomes" id="UP000301751"/>
    </source>
</evidence>
<dbReference type="AlphaFoldDB" id="A0A480ARW8"/>
<feature type="chain" id="PRO_5019757597" description="Discoidin domain-containing protein" evidence="8">
    <location>
        <begin position="25"/>
        <end position="221"/>
    </location>
</feature>
<dbReference type="Pfam" id="PF21114">
    <property type="entry name" value="DDR1-2_DS-like"/>
    <property type="match status" value="1"/>
</dbReference>
<organism evidence="10 11">
    <name type="scientific">Pseudaquabacterium pictum</name>
    <dbReference type="NCBI Taxonomy" id="2315236"/>
    <lineage>
        <taxon>Bacteria</taxon>
        <taxon>Pseudomonadati</taxon>
        <taxon>Pseudomonadota</taxon>
        <taxon>Betaproteobacteria</taxon>
        <taxon>Burkholderiales</taxon>
        <taxon>Sphaerotilaceae</taxon>
        <taxon>Pseudaquabacterium</taxon>
    </lineage>
</organism>
<keyword evidence="3 8" id="KW-0732">Signal</keyword>
<evidence type="ECO:0000256" key="3">
    <source>
        <dbReference type="ARBA" id="ARBA00022729"/>
    </source>
</evidence>
<dbReference type="InterPro" id="IPR048525">
    <property type="entry name" value="DDR1-2_DS-like"/>
</dbReference>
<dbReference type="EMBL" id="BJCL01000003">
    <property type="protein sequence ID" value="GCL62445.1"/>
    <property type="molecule type" value="Genomic_DNA"/>
</dbReference>
<keyword evidence="7" id="KW-0325">Glycoprotein</keyword>
<dbReference type="GO" id="GO:0016020">
    <property type="term" value="C:membrane"/>
    <property type="evidence" value="ECO:0007669"/>
    <property type="project" value="UniProtKB-SubCell"/>
</dbReference>
<comment type="caution">
    <text evidence="10">The sequence shown here is derived from an EMBL/GenBank/DDBJ whole genome shotgun (WGS) entry which is preliminary data.</text>
</comment>
<evidence type="ECO:0000256" key="2">
    <source>
        <dbReference type="ARBA" id="ARBA00022692"/>
    </source>
</evidence>
<evidence type="ECO:0000259" key="9">
    <source>
        <dbReference type="Pfam" id="PF21114"/>
    </source>
</evidence>